<dbReference type="Proteomes" id="UP000887574">
    <property type="component" value="Unplaced"/>
</dbReference>
<dbReference type="Pfam" id="PF11977">
    <property type="entry name" value="RNase_Zc3h12a"/>
    <property type="match status" value="1"/>
</dbReference>
<proteinExistence type="predicted"/>
<dbReference type="Gene3D" id="3.40.50.11980">
    <property type="match status" value="1"/>
</dbReference>
<protein>
    <submittedName>
        <fullName evidence="3">RNase NYN domain-containing protein</fullName>
    </submittedName>
</protein>
<reference evidence="3" key="1">
    <citation type="submission" date="2022-11" db="UniProtKB">
        <authorList>
            <consortium name="WormBaseParasite"/>
        </authorList>
    </citation>
    <scope>IDENTIFICATION</scope>
</reference>
<organism evidence="2 3">
    <name type="scientific">Ditylenchus dipsaci</name>
    <dbReference type="NCBI Taxonomy" id="166011"/>
    <lineage>
        <taxon>Eukaryota</taxon>
        <taxon>Metazoa</taxon>
        <taxon>Ecdysozoa</taxon>
        <taxon>Nematoda</taxon>
        <taxon>Chromadorea</taxon>
        <taxon>Rhabditida</taxon>
        <taxon>Tylenchina</taxon>
        <taxon>Tylenchomorpha</taxon>
        <taxon>Sphaerularioidea</taxon>
        <taxon>Anguinidae</taxon>
        <taxon>Anguininae</taxon>
        <taxon>Ditylenchus</taxon>
    </lineage>
</organism>
<dbReference type="WBParaSite" id="jg17361">
    <property type="protein sequence ID" value="jg17361"/>
    <property type="gene ID" value="jg17361"/>
</dbReference>
<name>A0A915DB16_9BILA</name>
<keyword evidence="2" id="KW-1185">Reference proteome</keyword>
<accession>A0A915DB16</accession>
<feature type="domain" description="RNase NYN" evidence="1">
    <location>
        <begin position="56"/>
        <end position="184"/>
    </location>
</feature>
<evidence type="ECO:0000313" key="3">
    <source>
        <dbReference type="WBParaSite" id="jg17361"/>
    </source>
</evidence>
<evidence type="ECO:0000313" key="2">
    <source>
        <dbReference type="Proteomes" id="UP000887574"/>
    </source>
</evidence>
<dbReference type="AlphaFoldDB" id="A0A915DB16"/>
<sequence length="291" mass="33861">MCSWQPISNNGKARSRRKKKAEALLIASTAEAASSSKYETDDDDQWGIAISDKPIKRVAVIDACNVMHTCSGLSLNSDPTLKHYDRNADAIGLLVLIHKMLSDGYDIRVFVQCLTWNNGKSTTSTYLRFYSLILPSTQLVEYRVHDDLKILQTAQQLDGFVISNDKFYDYVLRTDGNYLLDVIRDELCHFRDMRFFTGFNIELKPAHPKAMVVESGDDVFDVYFFQQVTFKNAHKMVKEKLQEVELLFDYLQQNFCNFLKIRAPKLPYFNPKFQVLPRYFRDFYKLYEKTN</sequence>
<dbReference type="InterPro" id="IPR021869">
    <property type="entry name" value="RNase_Zc3h12_NYN"/>
</dbReference>
<evidence type="ECO:0000259" key="1">
    <source>
        <dbReference type="Pfam" id="PF11977"/>
    </source>
</evidence>